<dbReference type="InterPro" id="IPR007527">
    <property type="entry name" value="Znf_SWIM"/>
</dbReference>
<evidence type="ECO:0000256" key="1">
    <source>
        <dbReference type="PROSITE-ProRule" id="PRU00325"/>
    </source>
</evidence>
<keyword evidence="1" id="KW-0862">Zinc</keyword>
<proteinExistence type="predicted"/>
<reference evidence="3 4" key="1">
    <citation type="submission" date="2019-03" db="EMBL/GenBank/DDBJ databases">
        <title>Dyadobacter AR-3-6 sp. nov., isolated from arctic soil.</title>
        <authorList>
            <person name="Chaudhary D.K."/>
        </authorList>
    </citation>
    <scope>NUCLEOTIDE SEQUENCE [LARGE SCALE GENOMIC DNA]</scope>
    <source>
        <strain evidence="3 4">AR-3-6</strain>
    </source>
</reference>
<sequence length="564" mass="65187">MNLKNFQSHISTTILQRGKAYFDEGAVSILDEAEDGIWCAEVEGSEVYSVEVELTDNDEIEGYSCDCPHDADVCKHIVAVFYELKDRIKVIKLKPKKKKDQALSFSELLKKVTVSELKGFVELYARNDKSFKNQFELHFANKDEKVDLEKRYSELIKKAIRSSMSQGFVDYYSAGDLSGKIDNFLDKAKDAFENQNFKDASIIARVALKQLVEDVIPNADDSNGDIGDTISNAISVLRSIAESELCARELKGNMHDFLAKELGNDVYFDYGDFGEDCFEIFRYLSVQLNRPEAFLSFSNRSVKKRTEVWADNYRAEYFIKQTILFFQETGNTPEAEKLIRQNMDIVEVRRNVVNEAINRKEYTEAKELIYQGIILAEKRQHPGTVSEWQKTLLRIADLEGDVIMQRHFNLLFAFDRSFEKEYYQKWKKTFAKEEWEAEFGSLIQKIVDEVELEAEKHFNNHWWSKNSALLNRLAPIYVQEKHWYKLYELVEAYPSLEVLLNYMKYLAADYQTKLIDLLFPALLLAGDKADSRSGYAQIASNMQKIIKLMPEGKNKILEAAQVQG</sequence>
<comment type="caution">
    <text evidence="3">The sequence shown here is derived from an EMBL/GenBank/DDBJ whole genome shotgun (WGS) entry which is preliminary data.</text>
</comment>
<keyword evidence="4" id="KW-1185">Reference proteome</keyword>
<dbReference type="GO" id="GO:0008270">
    <property type="term" value="F:zinc ion binding"/>
    <property type="evidence" value="ECO:0007669"/>
    <property type="project" value="UniProtKB-KW"/>
</dbReference>
<gene>
    <name evidence="3" type="ORF">E0F88_18780</name>
</gene>
<dbReference type="EMBL" id="SMFL01000006">
    <property type="protein sequence ID" value="TDE13927.1"/>
    <property type="molecule type" value="Genomic_DNA"/>
</dbReference>
<dbReference type="AlphaFoldDB" id="A0A4R5DKK0"/>
<dbReference type="PROSITE" id="PS50966">
    <property type="entry name" value="ZF_SWIM"/>
    <property type="match status" value="1"/>
</dbReference>
<name>A0A4R5DKK0_9BACT</name>
<evidence type="ECO:0000313" key="4">
    <source>
        <dbReference type="Proteomes" id="UP000294850"/>
    </source>
</evidence>
<keyword evidence="1" id="KW-0479">Metal-binding</keyword>
<organism evidence="3 4">
    <name type="scientific">Dyadobacter psychrotolerans</name>
    <dbReference type="NCBI Taxonomy" id="2541721"/>
    <lineage>
        <taxon>Bacteria</taxon>
        <taxon>Pseudomonadati</taxon>
        <taxon>Bacteroidota</taxon>
        <taxon>Cytophagia</taxon>
        <taxon>Cytophagales</taxon>
        <taxon>Spirosomataceae</taxon>
        <taxon>Dyadobacter</taxon>
    </lineage>
</organism>
<dbReference type="Pfam" id="PF04434">
    <property type="entry name" value="SWIM"/>
    <property type="match status" value="1"/>
</dbReference>
<dbReference type="OrthoDB" id="9760715at2"/>
<dbReference type="Proteomes" id="UP000294850">
    <property type="component" value="Unassembled WGS sequence"/>
</dbReference>
<dbReference type="RefSeq" id="WP_131959802.1">
    <property type="nucleotide sequence ID" value="NZ_SMFL01000006.1"/>
</dbReference>
<accession>A0A4R5DKK0</accession>
<protein>
    <recommendedName>
        <fullName evidence="2">SWIM-type domain-containing protein</fullName>
    </recommendedName>
</protein>
<feature type="domain" description="SWIM-type" evidence="2">
    <location>
        <begin position="48"/>
        <end position="85"/>
    </location>
</feature>
<keyword evidence="1" id="KW-0863">Zinc-finger</keyword>
<evidence type="ECO:0000259" key="2">
    <source>
        <dbReference type="PROSITE" id="PS50966"/>
    </source>
</evidence>
<evidence type="ECO:0000313" key="3">
    <source>
        <dbReference type="EMBL" id="TDE13927.1"/>
    </source>
</evidence>